<proteinExistence type="inferred from homology"/>
<reference evidence="8" key="1">
    <citation type="submission" date="2020-11" db="EMBL/GenBank/DDBJ databases">
        <title>Isolation and identification of active actinomycetes.</title>
        <authorList>
            <person name="Sun X."/>
        </authorList>
    </citation>
    <scope>NUCLEOTIDE SEQUENCE</scope>
    <source>
        <strain evidence="8">NEAU-A11</strain>
    </source>
</reference>
<feature type="domain" description="Plastocyanin-like" evidence="6">
    <location>
        <begin position="416"/>
        <end position="529"/>
    </location>
</feature>
<dbReference type="Pfam" id="PF07732">
    <property type="entry name" value="Cu-oxidase_3"/>
    <property type="match status" value="1"/>
</dbReference>
<keyword evidence="4" id="KW-1133">Transmembrane helix</keyword>
<dbReference type="CDD" id="cd13890">
    <property type="entry name" value="CuRO_3_CueO_FtsP"/>
    <property type="match status" value="1"/>
</dbReference>
<dbReference type="CDD" id="cd13867">
    <property type="entry name" value="CuRO_2_CueO_FtsP"/>
    <property type="match status" value="1"/>
</dbReference>
<dbReference type="Pfam" id="PF07731">
    <property type="entry name" value="Cu-oxidase_2"/>
    <property type="match status" value="1"/>
</dbReference>
<evidence type="ECO:0000256" key="3">
    <source>
        <dbReference type="ARBA" id="ARBA00023002"/>
    </source>
</evidence>
<dbReference type="AlphaFoldDB" id="A0A931CC41"/>
<evidence type="ECO:0000256" key="4">
    <source>
        <dbReference type="SAM" id="Phobius"/>
    </source>
</evidence>
<comment type="caution">
    <text evidence="8">The sequence shown here is derived from an EMBL/GenBank/DDBJ whole genome shotgun (WGS) entry which is preliminary data.</text>
</comment>
<accession>A0A931CC41</accession>
<evidence type="ECO:0000256" key="1">
    <source>
        <dbReference type="ARBA" id="ARBA00010609"/>
    </source>
</evidence>
<dbReference type="PANTHER" id="PTHR48267:SF1">
    <property type="entry name" value="BILIRUBIN OXIDASE"/>
    <property type="match status" value="1"/>
</dbReference>
<dbReference type="InterPro" id="IPR011707">
    <property type="entry name" value="Cu-oxidase-like_N"/>
</dbReference>
<keyword evidence="3" id="KW-0560">Oxidoreductase</keyword>
<feature type="domain" description="Plastocyanin-like" evidence="5">
    <location>
        <begin position="270"/>
        <end position="345"/>
    </location>
</feature>
<feature type="domain" description="Plastocyanin-like" evidence="7">
    <location>
        <begin position="113"/>
        <end position="225"/>
    </location>
</feature>
<dbReference type="InterPro" id="IPR002355">
    <property type="entry name" value="Cu_oxidase_Cu_BS"/>
</dbReference>
<keyword evidence="4" id="KW-0812">Transmembrane</keyword>
<dbReference type="GO" id="GO:0016491">
    <property type="term" value="F:oxidoreductase activity"/>
    <property type="evidence" value="ECO:0007669"/>
    <property type="project" value="UniProtKB-KW"/>
</dbReference>
<dbReference type="Pfam" id="PF00394">
    <property type="entry name" value="Cu-oxidase"/>
    <property type="match status" value="1"/>
</dbReference>
<dbReference type="InterPro" id="IPR008972">
    <property type="entry name" value="Cupredoxin"/>
</dbReference>
<organism evidence="8 9">
    <name type="scientific">Actinoplanes aureus</name>
    <dbReference type="NCBI Taxonomy" id="2792083"/>
    <lineage>
        <taxon>Bacteria</taxon>
        <taxon>Bacillati</taxon>
        <taxon>Actinomycetota</taxon>
        <taxon>Actinomycetes</taxon>
        <taxon>Micromonosporales</taxon>
        <taxon>Micromonosporaceae</taxon>
        <taxon>Actinoplanes</taxon>
    </lineage>
</organism>
<evidence type="ECO:0000313" key="9">
    <source>
        <dbReference type="Proteomes" id="UP000598146"/>
    </source>
</evidence>
<keyword evidence="2" id="KW-0479">Metal-binding</keyword>
<dbReference type="PANTHER" id="PTHR48267">
    <property type="entry name" value="CUPREDOXIN SUPERFAMILY PROTEIN"/>
    <property type="match status" value="1"/>
</dbReference>
<evidence type="ECO:0000313" key="8">
    <source>
        <dbReference type="EMBL" id="MBG0564712.1"/>
    </source>
</evidence>
<keyword evidence="4" id="KW-0472">Membrane</keyword>
<dbReference type="CDD" id="cd04232">
    <property type="entry name" value="CuRO_1_CueO_FtsP"/>
    <property type="match status" value="1"/>
</dbReference>
<dbReference type="InterPro" id="IPR001117">
    <property type="entry name" value="Cu-oxidase_2nd"/>
</dbReference>
<evidence type="ECO:0000259" key="5">
    <source>
        <dbReference type="Pfam" id="PF00394"/>
    </source>
</evidence>
<evidence type="ECO:0000256" key="2">
    <source>
        <dbReference type="ARBA" id="ARBA00022723"/>
    </source>
</evidence>
<dbReference type="Gene3D" id="2.60.40.420">
    <property type="entry name" value="Cupredoxins - blue copper proteins"/>
    <property type="match status" value="3"/>
</dbReference>
<evidence type="ECO:0000259" key="7">
    <source>
        <dbReference type="Pfam" id="PF07732"/>
    </source>
</evidence>
<name>A0A931CC41_9ACTN</name>
<gene>
    <name evidence="8" type="ORF">I4J89_25005</name>
</gene>
<dbReference type="InterPro" id="IPR045087">
    <property type="entry name" value="Cu-oxidase_fam"/>
</dbReference>
<dbReference type="InterPro" id="IPR011706">
    <property type="entry name" value="Cu-oxidase_C"/>
</dbReference>
<dbReference type="PROSITE" id="PS00080">
    <property type="entry name" value="MULTICOPPER_OXIDASE2"/>
    <property type="match status" value="1"/>
</dbReference>
<evidence type="ECO:0000259" key="6">
    <source>
        <dbReference type="Pfam" id="PF07731"/>
    </source>
</evidence>
<dbReference type="EMBL" id="JADQTO010000012">
    <property type="protein sequence ID" value="MBG0564712.1"/>
    <property type="molecule type" value="Genomic_DNA"/>
</dbReference>
<comment type="similarity">
    <text evidence="1">Belongs to the multicopper oxidase family.</text>
</comment>
<protein>
    <submittedName>
        <fullName evidence="8">Multicopper oxidase domain-containing protein</fullName>
    </submittedName>
</protein>
<feature type="transmembrane region" description="Helical" evidence="4">
    <location>
        <begin position="48"/>
        <end position="71"/>
    </location>
</feature>
<keyword evidence="9" id="KW-1185">Reference proteome</keyword>
<dbReference type="Proteomes" id="UP000598146">
    <property type="component" value="Unassembled WGS sequence"/>
</dbReference>
<dbReference type="SUPFAM" id="SSF49503">
    <property type="entry name" value="Cupredoxins"/>
    <property type="match status" value="3"/>
</dbReference>
<sequence>MVSLIWFSGHRPDLSPACARGSGNVPGRRAASGCPVVDRRRRYVVRKWLFRGLLLLIVLGVVGAGVGVWVLTRPPIDTVGEVSFDRALAVPPLAPSTVDKDGRRVFELRAQAGQTDLGRGEPSATWGYNGAHLGPTLRAKRGEQVVVNITNQLGEDTTVHWHGMHLPARMDGGPDRPIRPGETFAPRWRVDQPAATLWYHPHPHERTETQVYRGLAGMFLIDDPDTDVATLPHEYGVDDIPVMVQDKAFDDDGQLTESGRFGSEIGILGDSVLVNGVPGPYLDVTTTLVRLRLLNASTARIFNFSLSDGRPFTLIGSDGGLLDRPHQVERLMLSTGERAEVLVAMRPGERVVLRSGPPAPEGDFATRRFQGGGDRFDVLELRAAATLKPSPAVPSTLVAVPRLDPASAAETREMRFSTRDINGRKMEHGRVDAVVTRDSTEVWTVRNGHGTPHSFHIHDVQFQVLARTDGGPVPPLLSGWKDTVYLPPHEGYRVIMRFTDFADPATPYMFHCHVLRHEDEGMMGQFVVVEPGGAPQLTTHHEHGG</sequence>
<dbReference type="GO" id="GO:0005507">
    <property type="term" value="F:copper ion binding"/>
    <property type="evidence" value="ECO:0007669"/>
    <property type="project" value="InterPro"/>
</dbReference>